<evidence type="ECO:0000313" key="2">
    <source>
        <dbReference type="EMBL" id="MFC3912110.1"/>
    </source>
</evidence>
<evidence type="ECO:0000256" key="1">
    <source>
        <dbReference type="SAM" id="MobiDB-lite"/>
    </source>
</evidence>
<feature type="compositionally biased region" description="Polar residues" evidence="1">
    <location>
        <begin position="63"/>
        <end position="74"/>
    </location>
</feature>
<evidence type="ECO:0000313" key="3">
    <source>
        <dbReference type="Proteomes" id="UP001595692"/>
    </source>
</evidence>
<dbReference type="EMBL" id="JBHSAF010000001">
    <property type="protein sequence ID" value="MFC3912110.1"/>
    <property type="molecule type" value="Genomic_DNA"/>
</dbReference>
<feature type="compositionally biased region" description="Low complexity" evidence="1">
    <location>
        <begin position="98"/>
        <end position="109"/>
    </location>
</feature>
<evidence type="ECO:0008006" key="4">
    <source>
        <dbReference type="Google" id="ProtNLM"/>
    </source>
</evidence>
<feature type="region of interest" description="Disordered" evidence="1">
    <location>
        <begin position="130"/>
        <end position="156"/>
    </location>
</feature>
<dbReference type="PANTHER" id="PTHR39431">
    <property type="entry name" value="FRPA/C-RELATED PROTEIN"/>
    <property type="match status" value="1"/>
</dbReference>
<proteinExistence type="predicted"/>
<reference evidence="3" key="1">
    <citation type="journal article" date="2019" name="Int. J. Syst. Evol. Microbiol.">
        <title>The Global Catalogue of Microorganisms (GCM) 10K type strain sequencing project: providing services to taxonomists for standard genome sequencing and annotation.</title>
        <authorList>
            <consortium name="The Broad Institute Genomics Platform"/>
            <consortium name="The Broad Institute Genome Sequencing Center for Infectious Disease"/>
            <person name="Wu L."/>
            <person name="Ma J."/>
        </authorList>
    </citation>
    <scope>NUCLEOTIDE SEQUENCE [LARGE SCALE GENOMIC DNA]</scope>
    <source>
        <strain evidence="3">CCUG 54939</strain>
    </source>
</reference>
<feature type="region of interest" description="Disordered" evidence="1">
    <location>
        <begin position="55"/>
        <end position="76"/>
    </location>
</feature>
<protein>
    <recommendedName>
        <fullName evidence="4">VCBS repeat-containing protein</fullName>
    </recommendedName>
</protein>
<accession>A0ABV8CJG0</accession>
<dbReference type="RefSeq" id="WP_377150129.1">
    <property type="nucleotide sequence ID" value="NZ_JBHSAF010000001.1"/>
</dbReference>
<feature type="compositionally biased region" description="Low complexity" evidence="1">
    <location>
        <begin position="139"/>
        <end position="152"/>
    </location>
</feature>
<dbReference type="Proteomes" id="UP001595692">
    <property type="component" value="Unassembled WGS sequence"/>
</dbReference>
<name>A0ABV8CJG0_9GAMM</name>
<sequence length="426" mass="45956">MRISDQQLTFSSEYRQQQLQLRQQTTLPGQALPLSELTLRGEQVRYEEAGLSTLSAAGAPSDATVTPEQLASQTADERLLSRRDLLRQARAADEDTVRAAPSASDRAAAPAVDGQLEFYRQASQWLDQLSATDTPSRPEQSATTETETQQQEMSLDSQTRILKTLLEKVMGIKVQLAAMPTSQNAAGVTTADNATTASRAPADATQQPDQAVLVSDLHYQQEQLAFVAKGQVTTSDGRQLQLDLGFALNFEQTRWSERLTRTSALKDPLVLNLDGLVAGFTSARFDFDLDADGQSESLARLDDGSAFLALDRNGNGQIDDGSELFGTRSGDGFGELASLDQDGNGVLDAADASFVTLRLYRPGEALLTLGEQQIGAIFLQTANTPFQHLGGIDSASEQSPAVLRQTGVYLTEEGKAGTLQQIDLRV</sequence>
<keyword evidence="3" id="KW-1185">Reference proteome</keyword>
<feature type="region of interest" description="Disordered" evidence="1">
    <location>
        <begin position="90"/>
        <end position="109"/>
    </location>
</feature>
<gene>
    <name evidence="2" type="ORF">ACFOSS_01365</name>
</gene>
<comment type="caution">
    <text evidence="2">The sequence shown here is derived from an EMBL/GenBank/DDBJ whole genome shotgun (WGS) entry which is preliminary data.</text>
</comment>
<organism evidence="2 3">
    <name type="scientific">Pseudaeromonas sharmana</name>
    <dbReference type="NCBI Taxonomy" id="328412"/>
    <lineage>
        <taxon>Bacteria</taxon>
        <taxon>Pseudomonadati</taxon>
        <taxon>Pseudomonadota</taxon>
        <taxon>Gammaproteobacteria</taxon>
        <taxon>Aeromonadales</taxon>
        <taxon>Aeromonadaceae</taxon>
        <taxon>Pseudaeromonas</taxon>
    </lineage>
</organism>
<dbReference type="PANTHER" id="PTHR39431:SF1">
    <property type="entry name" value="FRPA_C-RELATED PROTEIN"/>
    <property type="match status" value="1"/>
</dbReference>